<feature type="compositionally biased region" description="Polar residues" evidence="1">
    <location>
        <begin position="280"/>
        <end position="295"/>
    </location>
</feature>
<evidence type="ECO:0000256" key="1">
    <source>
        <dbReference type="SAM" id="MobiDB-lite"/>
    </source>
</evidence>
<organism evidence="2 3">
    <name type="scientific">Puccinia striiformis</name>
    <dbReference type="NCBI Taxonomy" id="27350"/>
    <lineage>
        <taxon>Eukaryota</taxon>
        <taxon>Fungi</taxon>
        <taxon>Dikarya</taxon>
        <taxon>Basidiomycota</taxon>
        <taxon>Pucciniomycotina</taxon>
        <taxon>Pucciniomycetes</taxon>
        <taxon>Pucciniales</taxon>
        <taxon>Pucciniaceae</taxon>
        <taxon>Puccinia</taxon>
    </lineage>
</organism>
<feature type="region of interest" description="Disordered" evidence="1">
    <location>
        <begin position="1"/>
        <end position="31"/>
    </location>
</feature>
<reference evidence="3" key="3">
    <citation type="journal article" date="2018" name="Mol. Plant Microbe Interact.">
        <title>Genome sequence resources for the wheat stripe rust pathogen (Puccinia striiformis f. sp. tritici) and the barley stripe rust pathogen (Puccinia striiformis f. sp. hordei).</title>
        <authorList>
            <person name="Xia C."/>
            <person name="Wang M."/>
            <person name="Yin C."/>
            <person name="Cornejo O.E."/>
            <person name="Hulbert S.H."/>
            <person name="Chen X."/>
        </authorList>
    </citation>
    <scope>NUCLEOTIDE SEQUENCE [LARGE SCALE GENOMIC DNA]</scope>
    <source>
        <strain evidence="3">93TX-2</strain>
    </source>
</reference>
<feature type="compositionally biased region" description="Basic and acidic residues" evidence="1">
    <location>
        <begin position="321"/>
        <end position="332"/>
    </location>
</feature>
<name>A0A2S4UH28_9BASI</name>
<keyword evidence="3" id="KW-1185">Reference proteome</keyword>
<dbReference type="VEuPathDB" id="FungiDB:PSHT_15061"/>
<dbReference type="EMBL" id="PKSM01000364">
    <property type="protein sequence ID" value="POV96580.1"/>
    <property type="molecule type" value="Genomic_DNA"/>
</dbReference>
<feature type="region of interest" description="Disordered" evidence="1">
    <location>
        <begin position="251"/>
        <end position="304"/>
    </location>
</feature>
<reference evidence="3" key="2">
    <citation type="journal article" date="2018" name="BMC Genomics">
        <title>Genomic insights into host adaptation between the wheat stripe rust pathogen (Puccinia striiformis f. sp. tritici) and the barley stripe rust pathogen (Puccinia striiformis f. sp. hordei).</title>
        <authorList>
            <person name="Xia C."/>
            <person name="Wang M."/>
            <person name="Yin C."/>
            <person name="Cornejo O.E."/>
            <person name="Hulbert S.H."/>
            <person name="Chen X."/>
        </authorList>
    </citation>
    <scope>NUCLEOTIDE SEQUENCE [LARGE SCALE GENOMIC DNA]</scope>
    <source>
        <strain evidence="3">93TX-2</strain>
    </source>
</reference>
<feature type="region of interest" description="Disordered" evidence="1">
    <location>
        <begin position="317"/>
        <end position="367"/>
    </location>
</feature>
<protein>
    <submittedName>
        <fullName evidence="2">Uncharacterized protein</fullName>
    </submittedName>
</protein>
<proteinExistence type="predicted"/>
<dbReference type="OrthoDB" id="2507398at2759"/>
<sequence length="386" mass="40065">MPGFIQSVKSRLPQSPFSPPKNSPTLIPSTDLSEPVIEEALPVEENPTAEILPAEALLAPNSSTVALTLTPASGLSSQQSTLDDAAVAEIVPTPSEEVNTEAHVEEPAAVETSESKAEPIETEEANAPVAASVEPEVEAPTAEIDEEVTAPEPTAIVADPLATPADSLPATTSSEVPIESAEETQEVLTDIEKPVEKAVPALKSKRSIIRKEPPIFNPVELVEEEVKATACADETKAAAPPVLQVDGITSGAEPVKEVSVPEAKEGKPKKKRFVMPALKSFSSHNSQDGNTTDDSVNAKAKKDQPIAGMFKNVLGRVKSVAKRDKHSDKAPKETPSLNDNAASSDALVASEASAVSGEVTPSEEPDASAIVAPVVVAASSDPAVTA</sequence>
<gene>
    <name evidence="2" type="ORF">PSHT_15061</name>
</gene>
<feature type="region of interest" description="Disordered" evidence="1">
    <location>
        <begin position="93"/>
        <end position="182"/>
    </location>
</feature>
<evidence type="ECO:0000313" key="3">
    <source>
        <dbReference type="Proteomes" id="UP000238274"/>
    </source>
</evidence>
<dbReference type="AlphaFoldDB" id="A0A2S4UH28"/>
<dbReference type="Proteomes" id="UP000238274">
    <property type="component" value="Unassembled WGS sequence"/>
</dbReference>
<reference evidence="2 3" key="1">
    <citation type="submission" date="2017-12" db="EMBL/GenBank/DDBJ databases">
        <title>Gene loss provides genomic basis for host adaptation in cereal stripe rust fungi.</title>
        <authorList>
            <person name="Xia C."/>
        </authorList>
    </citation>
    <scope>NUCLEOTIDE SEQUENCE [LARGE SCALE GENOMIC DNA]</scope>
    <source>
        <strain evidence="2 3">93TX-2</strain>
    </source>
</reference>
<dbReference type="VEuPathDB" id="FungiDB:PSTT_03643"/>
<comment type="caution">
    <text evidence="2">The sequence shown here is derived from an EMBL/GenBank/DDBJ whole genome shotgun (WGS) entry which is preliminary data.</text>
</comment>
<evidence type="ECO:0000313" key="2">
    <source>
        <dbReference type="EMBL" id="POV96580.1"/>
    </source>
</evidence>
<accession>A0A2S4UH28</accession>